<proteinExistence type="predicted"/>
<dbReference type="HOGENOM" id="CLU_1220320_0_0_1"/>
<keyword evidence="3" id="KW-1185">Reference proteome</keyword>
<evidence type="ECO:0000313" key="3">
    <source>
        <dbReference type="Proteomes" id="UP000053989"/>
    </source>
</evidence>
<protein>
    <submittedName>
        <fullName evidence="2">Uncharacterized protein</fullName>
    </submittedName>
</protein>
<reference evidence="3" key="2">
    <citation type="submission" date="2015-01" db="EMBL/GenBank/DDBJ databases">
        <title>Evolutionary Origins and Diversification of the Mycorrhizal Mutualists.</title>
        <authorList>
            <consortium name="DOE Joint Genome Institute"/>
            <consortium name="Mycorrhizal Genomics Consortium"/>
            <person name="Kohler A."/>
            <person name="Kuo A."/>
            <person name="Nagy L.G."/>
            <person name="Floudas D."/>
            <person name="Copeland A."/>
            <person name="Barry K.W."/>
            <person name="Cichocki N."/>
            <person name="Veneault-Fourrey C."/>
            <person name="LaButti K."/>
            <person name="Lindquist E.A."/>
            <person name="Lipzen A."/>
            <person name="Lundell T."/>
            <person name="Morin E."/>
            <person name="Murat C."/>
            <person name="Riley R."/>
            <person name="Ohm R."/>
            <person name="Sun H."/>
            <person name="Tunlid A."/>
            <person name="Henrissat B."/>
            <person name="Grigoriev I.V."/>
            <person name="Hibbett D.S."/>
            <person name="Martin F."/>
        </authorList>
    </citation>
    <scope>NUCLEOTIDE SEQUENCE [LARGE SCALE GENOMIC DNA]</scope>
    <source>
        <strain evidence="3">Foug A</strain>
    </source>
</reference>
<evidence type="ECO:0000313" key="2">
    <source>
        <dbReference type="EMBL" id="KIM67650.1"/>
    </source>
</evidence>
<keyword evidence="1" id="KW-0472">Membrane</keyword>
<feature type="transmembrane region" description="Helical" evidence="1">
    <location>
        <begin position="50"/>
        <end position="72"/>
    </location>
</feature>
<gene>
    <name evidence="2" type="ORF">SCLCIDRAFT_21143</name>
</gene>
<accession>A0A0C3E4E1</accession>
<dbReference type="InParanoid" id="A0A0C3E4E1"/>
<sequence length="227" mass="24297">MCQLTKLVIASWLPRCLPVLPAVLPVLPAVLPVLPAVLPVLSAVLPVLSAVLPVLSAVLPNLPVVLVAPLLLNTSMGNTWIQESMQFAATDDVRLRGMDIKVKAIGRLSSILTGGRTGLRQPIQSDGLNVFSAIPMCYNFTHRGTVGGGDAPSIDNAGETSLTTVSTYTNQNLGRSPSIQPTAYNVHVPGKLARELERIRKYCIVARVLAHTHQTSLGQRKADLMEI</sequence>
<name>A0A0C3E4E1_9AGAM</name>
<organism evidence="2 3">
    <name type="scientific">Scleroderma citrinum Foug A</name>
    <dbReference type="NCBI Taxonomy" id="1036808"/>
    <lineage>
        <taxon>Eukaryota</taxon>
        <taxon>Fungi</taxon>
        <taxon>Dikarya</taxon>
        <taxon>Basidiomycota</taxon>
        <taxon>Agaricomycotina</taxon>
        <taxon>Agaricomycetes</taxon>
        <taxon>Agaricomycetidae</taxon>
        <taxon>Boletales</taxon>
        <taxon>Sclerodermatineae</taxon>
        <taxon>Sclerodermataceae</taxon>
        <taxon>Scleroderma</taxon>
    </lineage>
</organism>
<keyword evidence="1" id="KW-1133">Transmembrane helix</keyword>
<keyword evidence="1" id="KW-0812">Transmembrane</keyword>
<feature type="transmembrane region" description="Helical" evidence="1">
    <location>
        <begin position="12"/>
        <end position="38"/>
    </location>
</feature>
<dbReference type="EMBL" id="KN822012">
    <property type="protein sequence ID" value="KIM67650.1"/>
    <property type="molecule type" value="Genomic_DNA"/>
</dbReference>
<dbReference type="AlphaFoldDB" id="A0A0C3E4E1"/>
<dbReference type="Proteomes" id="UP000053989">
    <property type="component" value="Unassembled WGS sequence"/>
</dbReference>
<reference evidence="2 3" key="1">
    <citation type="submission" date="2014-04" db="EMBL/GenBank/DDBJ databases">
        <authorList>
            <consortium name="DOE Joint Genome Institute"/>
            <person name="Kuo A."/>
            <person name="Kohler A."/>
            <person name="Nagy L.G."/>
            <person name="Floudas D."/>
            <person name="Copeland A."/>
            <person name="Barry K.W."/>
            <person name="Cichocki N."/>
            <person name="Veneault-Fourrey C."/>
            <person name="LaButti K."/>
            <person name="Lindquist E.A."/>
            <person name="Lipzen A."/>
            <person name="Lundell T."/>
            <person name="Morin E."/>
            <person name="Murat C."/>
            <person name="Sun H."/>
            <person name="Tunlid A."/>
            <person name="Henrissat B."/>
            <person name="Grigoriev I.V."/>
            <person name="Hibbett D.S."/>
            <person name="Martin F."/>
            <person name="Nordberg H.P."/>
            <person name="Cantor M.N."/>
            <person name="Hua S.X."/>
        </authorList>
    </citation>
    <scope>NUCLEOTIDE SEQUENCE [LARGE SCALE GENOMIC DNA]</scope>
    <source>
        <strain evidence="2 3">Foug A</strain>
    </source>
</reference>
<evidence type="ECO:0000256" key="1">
    <source>
        <dbReference type="SAM" id="Phobius"/>
    </source>
</evidence>